<proteinExistence type="predicted"/>
<comment type="caution">
    <text evidence="2">The sequence shown here is derived from an EMBL/GenBank/DDBJ whole genome shotgun (WGS) entry which is preliminary data.</text>
</comment>
<keyword evidence="3" id="KW-1185">Reference proteome</keyword>
<protein>
    <submittedName>
        <fullName evidence="2">Uncharacterized protein</fullName>
    </submittedName>
</protein>
<feature type="compositionally biased region" description="Basic and acidic residues" evidence="1">
    <location>
        <begin position="828"/>
        <end position="844"/>
    </location>
</feature>
<name>A0ABS9ZIU9_9PSED</name>
<feature type="compositionally biased region" description="Basic residues" evidence="1">
    <location>
        <begin position="860"/>
        <end position="871"/>
    </location>
</feature>
<organism evidence="2 3">
    <name type="scientific">Pseudomonas maioricensis</name>
    <dbReference type="NCBI Taxonomy" id="1766623"/>
    <lineage>
        <taxon>Bacteria</taxon>
        <taxon>Pseudomonadati</taxon>
        <taxon>Pseudomonadota</taxon>
        <taxon>Gammaproteobacteria</taxon>
        <taxon>Pseudomonadales</taxon>
        <taxon>Pseudomonadaceae</taxon>
        <taxon>Pseudomonas</taxon>
    </lineage>
</organism>
<feature type="region of interest" description="Disordered" evidence="1">
    <location>
        <begin position="643"/>
        <end position="667"/>
    </location>
</feature>
<reference evidence="2 3" key="1">
    <citation type="submission" date="2015-12" db="EMBL/GenBank/DDBJ databases">
        <title>Phylogenomics in the description of a new species in the Pseudomonas syringae group.</title>
        <authorList>
            <person name="Busquets A."/>
            <person name="Gomila M."/>
            <person name="Beiki F."/>
            <person name="Rahimian H."/>
            <person name="Mulet M."/>
            <person name="Sanchez D."/>
            <person name="Garcia-Valdes E."/>
            <person name="Lalucat J."/>
        </authorList>
    </citation>
    <scope>NUCLEOTIDE SEQUENCE [LARGE SCALE GENOMIC DNA]</scope>
    <source>
        <strain evidence="2 3">S25</strain>
    </source>
</reference>
<evidence type="ECO:0000256" key="1">
    <source>
        <dbReference type="SAM" id="MobiDB-lite"/>
    </source>
</evidence>
<feature type="compositionally biased region" description="Acidic residues" evidence="1">
    <location>
        <begin position="644"/>
        <end position="660"/>
    </location>
</feature>
<feature type="region of interest" description="Disordered" evidence="1">
    <location>
        <begin position="852"/>
        <end position="871"/>
    </location>
</feature>
<feature type="region of interest" description="Disordered" evidence="1">
    <location>
        <begin position="812"/>
        <end position="844"/>
    </location>
</feature>
<sequence length="871" mass="99916">MEYEAKTIIDCLRRVLDKETDEPILREGEKENKGSGHDSLWADDISALYKSCKLKAPDDTSDLNSKLTSLKINCSDPLGTWILAKKLDNATRAYCTSDFPYAYTPVKLTFPSKRNKGDLLTLFAKIAKEVDDHYKASIEACRMTLITQMSANNPSSFNAENIVHIPFYGLMGLNGSGFKVFDIFNRENIRGLKKNGVLKLNVGNCPILFAVKGNKIQLKSDYISDNKEQDEKPFRLFLNNFLTYEPKSRQHYDPIKHASRPSIISSENGPTFLEVLRLKKNTIESFLMPAAVMNKGGGFNLIGRADPLEEVEYRFFSRSFDDLPKDLKISRDNFCRLDDETIRDLDTYIGHSIFPNEAPHDRADILTRLRTKPNLEYFLTDSTRIKRYETDLQNEARHTLIYYAKNSVSAKRRNKPTDNPLPSFPSHNYKDDAIGVRAFLNKAHAHIARQKPIDRHTQKREVALEYLDRARESVNLSKIIRESLLELGDHLKELSATNMIRHAYSIPVAKDFYQAYKTECLRTVPDIFPDFPSADQEWCHLIAHKDSLGNNSAKNLVAGSYHANTEQCAIESAIRASKYYDSIGLKITAYLVPNELWVRSFPTGELNSYLQEHSPLNIGAQIPHAVEIKNANTAPMEVEKTDAMENENENENENAIEEEKDDKTKMQSDSILPENLYKLIMYGEPLPNTNNDQCEFVHAILGELQRRGRKEVTGEHLFNYYLEKKYENVIIKNALRSVFDDLSSQYYLHPPAAAFIRYRIFVGRVRKIDYVVDAMRDEFDVNEYRLTRWLISTALKDDQDELNEYEDIEESDFVSEETDMDAGGNRPRKTDGTENKKIGKKTIEKITKTTHTKYSTKISTAKKRSKQKHLT</sequence>
<dbReference type="Proteomes" id="UP001320513">
    <property type="component" value="Unassembled WGS sequence"/>
</dbReference>
<gene>
    <name evidence="2" type="ORF">AUC61_13275</name>
</gene>
<dbReference type="EMBL" id="LOHG01000007">
    <property type="protein sequence ID" value="MCI8210506.1"/>
    <property type="molecule type" value="Genomic_DNA"/>
</dbReference>
<evidence type="ECO:0000313" key="2">
    <source>
        <dbReference type="EMBL" id="MCI8210506.1"/>
    </source>
</evidence>
<accession>A0ABS9ZIU9</accession>
<evidence type="ECO:0000313" key="3">
    <source>
        <dbReference type="Proteomes" id="UP001320513"/>
    </source>
</evidence>
<dbReference type="RefSeq" id="WP_243246704.1">
    <property type="nucleotide sequence ID" value="NZ_LOHG01000007.1"/>
</dbReference>